<dbReference type="SMART" id="SM00220">
    <property type="entry name" value="S_TKc"/>
    <property type="match status" value="1"/>
</dbReference>
<keyword evidence="1 5" id="KW-0547">Nucleotide-binding</keyword>
<feature type="binding site" evidence="5">
    <location>
        <position position="347"/>
    </location>
    <ligand>
        <name>ATP</name>
        <dbReference type="ChEBI" id="CHEBI:30616"/>
    </ligand>
</feature>
<dbReference type="InterPro" id="IPR011009">
    <property type="entry name" value="Kinase-like_dom_sf"/>
</dbReference>
<evidence type="ECO:0000259" key="10">
    <source>
        <dbReference type="PROSITE" id="PS50158"/>
    </source>
</evidence>
<dbReference type="Gene3D" id="3.30.420.40">
    <property type="match status" value="2"/>
</dbReference>
<keyword evidence="2 5" id="KW-0067">ATP-binding</keyword>
<evidence type="ECO:0000256" key="5">
    <source>
        <dbReference type="PROSITE-ProRule" id="PRU10141"/>
    </source>
</evidence>
<dbReference type="Pfam" id="PF00022">
    <property type="entry name" value="Actin"/>
    <property type="match status" value="2"/>
</dbReference>
<dbReference type="SUPFAM" id="SSF56112">
    <property type="entry name" value="Protein kinase-like (PK-like)"/>
    <property type="match status" value="1"/>
</dbReference>
<dbReference type="InterPro" id="IPR008271">
    <property type="entry name" value="Ser/Thr_kinase_AS"/>
</dbReference>
<dbReference type="SMART" id="SM00268">
    <property type="entry name" value="ACTIN"/>
    <property type="match status" value="1"/>
</dbReference>
<comment type="caution">
    <text evidence="11">The sequence shown here is derived from an EMBL/GenBank/DDBJ whole genome shotgun (WGS) entry which is preliminary data.</text>
</comment>
<feature type="domain" description="CCHC-type" evidence="10">
    <location>
        <begin position="679"/>
        <end position="693"/>
    </location>
</feature>
<evidence type="ECO:0000256" key="4">
    <source>
        <dbReference type="PROSITE-ProRule" id="PRU00047"/>
    </source>
</evidence>
<evidence type="ECO:0000256" key="7">
    <source>
        <dbReference type="SAM" id="Coils"/>
    </source>
</evidence>
<evidence type="ECO:0000256" key="6">
    <source>
        <dbReference type="RuleBase" id="RU000487"/>
    </source>
</evidence>
<keyword evidence="7" id="KW-0175">Coiled coil</keyword>
<evidence type="ECO:0000256" key="2">
    <source>
        <dbReference type="ARBA" id="ARBA00022840"/>
    </source>
</evidence>
<evidence type="ECO:0000256" key="3">
    <source>
        <dbReference type="ARBA" id="ARBA00049360"/>
    </source>
</evidence>
<dbReference type="Gene3D" id="3.90.640.10">
    <property type="entry name" value="Actin, Chain A, domain 4"/>
    <property type="match status" value="1"/>
</dbReference>
<feature type="region of interest" description="Disordered" evidence="8">
    <location>
        <begin position="1027"/>
        <end position="1050"/>
    </location>
</feature>
<protein>
    <submittedName>
        <fullName evidence="11">Actin-like protein</fullName>
    </submittedName>
</protein>
<reference evidence="11 12" key="1">
    <citation type="submission" date="2024-03" db="EMBL/GenBank/DDBJ databases">
        <title>Aureococcus anophagefferens CCMP1851 and Kratosvirus quantuckense: Draft genome of a second virus-susceptible host strain in the model system.</title>
        <authorList>
            <person name="Chase E."/>
            <person name="Truchon A.R."/>
            <person name="Schepens W."/>
            <person name="Wilhelm S.W."/>
        </authorList>
    </citation>
    <scope>NUCLEOTIDE SEQUENCE [LARGE SCALE GENOMIC DNA]</scope>
    <source>
        <strain evidence="11 12">CCMP1851</strain>
    </source>
</reference>
<keyword evidence="4" id="KW-0863">Zinc-finger</keyword>
<organism evidence="11 12">
    <name type="scientific">Aureococcus anophagefferens</name>
    <name type="common">Harmful bloom alga</name>
    <dbReference type="NCBI Taxonomy" id="44056"/>
    <lineage>
        <taxon>Eukaryota</taxon>
        <taxon>Sar</taxon>
        <taxon>Stramenopiles</taxon>
        <taxon>Ochrophyta</taxon>
        <taxon>Pelagophyceae</taxon>
        <taxon>Pelagomonadales</taxon>
        <taxon>Pelagomonadaceae</taxon>
        <taxon>Aureococcus</taxon>
    </lineage>
</organism>
<dbReference type="Pfam" id="PF00069">
    <property type="entry name" value="Pkinase"/>
    <property type="match status" value="1"/>
</dbReference>
<dbReference type="InterPro" id="IPR004000">
    <property type="entry name" value="Actin"/>
</dbReference>
<name>A0ABR1FV80_AURAN</name>
<dbReference type="PRINTS" id="PR00190">
    <property type="entry name" value="ACTIN"/>
</dbReference>
<dbReference type="SMART" id="SM00343">
    <property type="entry name" value="ZnF_C2HC"/>
    <property type="match status" value="1"/>
</dbReference>
<comment type="similarity">
    <text evidence="6">Belongs to the actin family.</text>
</comment>
<feature type="domain" description="Protein kinase" evidence="9">
    <location>
        <begin position="318"/>
        <end position="571"/>
    </location>
</feature>
<dbReference type="InterPro" id="IPR036875">
    <property type="entry name" value="Znf_CCHC_sf"/>
</dbReference>
<comment type="catalytic activity">
    <reaction evidence="3">
        <text>ATP + H2O = ADP + phosphate + H(+)</text>
        <dbReference type="Rhea" id="RHEA:13065"/>
        <dbReference type="ChEBI" id="CHEBI:15377"/>
        <dbReference type="ChEBI" id="CHEBI:15378"/>
        <dbReference type="ChEBI" id="CHEBI:30616"/>
        <dbReference type="ChEBI" id="CHEBI:43474"/>
        <dbReference type="ChEBI" id="CHEBI:456216"/>
    </reaction>
</comment>
<dbReference type="SUPFAM" id="SSF53067">
    <property type="entry name" value="Actin-like ATPase domain"/>
    <property type="match status" value="2"/>
</dbReference>
<evidence type="ECO:0000256" key="1">
    <source>
        <dbReference type="ARBA" id="ARBA00022741"/>
    </source>
</evidence>
<dbReference type="InterPro" id="IPR001878">
    <property type="entry name" value="Znf_CCHC"/>
</dbReference>
<dbReference type="PROSITE" id="PS00107">
    <property type="entry name" value="PROTEIN_KINASE_ATP"/>
    <property type="match status" value="1"/>
</dbReference>
<dbReference type="SUPFAM" id="SSF57756">
    <property type="entry name" value="Retrovirus zinc finger-like domains"/>
    <property type="match status" value="1"/>
</dbReference>
<evidence type="ECO:0000313" key="11">
    <source>
        <dbReference type="EMBL" id="KAK7239319.1"/>
    </source>
</evidence>
<gene>
    <name evidence="11" type="primary">ACTL10</name>
    <name evidence="11" type="ORF">SO694_00025378</name>
</gene>
<dbReference type="InterPro" id="IPR000719">
    <property type="entry name" value="Prot_kinase_dom"/>
</dbReference>
<keyword evidence="12" id="KW-1185">Reference proteome</keyword>
<evidence type="ECO:0000259" key="9">
    <source>
        <dbReference type="PROSITE" id="PS50011"/>
    </source>
</evidence>
<keyword evidence="4" id="KW-0862">Zinc</keyword>
<dbReference type="PROSITE" id="PS00108">
    <property type="entry name" value="PROTEIN_KINASE_ST"/>
    <property type="match status" value="1"/>
</dbReference>
<dbReference type="PANTHER" id="PTHR11937">
    <property type="entry name" value="ACTIN"/>
    <property type="match status" value="1"/>
</dbReference>
<feature type="region of interest" description="Disordered" evidence="8">
    <location>
        <begin position="575"/>
        <end position="618"/>
    </location>
</feature>
<dbReference type="PROSITE" id="PS50011">
    <property type="entry name" value="PROTEIN_KINASE_DOM"/>
    <property type="match status" value="1"/>
</dbReference>
<dbReference type="EMBL" id="JBBJCI010000224">
    <property type="protein sequence ID" value="KAK7239319.1"/>
    <property type="molecule type" value="Genomic_DNA"/>
</dbReference>
<dbReference type="PROSITE" id="PS50158">
    <property type="entry name" value="ZF_CCHC"/>
    <property type="match status" value="1"/>
</dbReference>
<proteinExistence type="inferred from homology"/>
<evidence type="ECO:0000313" key="12">
    <source>
        <dbReference type="Proteomes" id="UP001363151"/>
    </source>
</evidence>
<dbReference type="Gene3D" id="1.10.510.10">
    <property type="entry name" value="Transferase(Phosphotransferase) domain 1"/>
    <property type="match status" value="1"/>
</dbReference>
<feature type="coiled-coil region" evidence="7">
    <location>
        <begin position="153"/>
        <end position="180"/>
    </location>
</feature>
<dbReference type="InterPro" id="IPR043129">
    <property type="entry name" value="ATPase_NBD"/>
</dbReference>
<keyword evidence="4" id="KW-0479">Metal-binding</keyword>
<sequence length="1050" mass="112839">MGAATSVAAQRADATVVELAPAAAVSAEAPAPGAADGPKGAPAVDRLALLAQQLDGSEEFLEAVASEAAPVRAVLQELGSGRFDGGDGDESPTERRRRRVSVLLESEDLDGLERELRSMKISDALYASVMGGVRTVLSFGFPRSRPADAPLELQLVKGKLARLEEDYAKLREENARLRLAAGQTSRDLRDRASTTRATFLKACAALPYGSSDPAAVRDWLDAHVTSRAENDVERQRFAAVAAQLFESGADGPSLLERCAARVGKPPWFEVRGDHNRQKLDVKLVALKRFNIVLNDASGFGFYCLLYRSCGRLGPLQDFEWEALLGDGSFGQVHRCRNKHSGDPRAVKVVHVASGDLERAALEMEFQQVASALAATKVVRLETWGQVEEEYLFAVMEYAAGGELRGRIGAEGVDVALFWRWASQLADAVAELHARKLVHRDLKPENVLLTAAGDVRLADLGLARALRDEAPETMTVAGTLNYMAPELLAGKRASAKADTWSLAVIFFEMRTGSLPVHDDERAGDAVAEWEARVGRDLEDDARAFLRFVLVRDVSKRPQSADVAAYLRSRGFIEEPAPEKAATTAAETPRRASRDDDATTAEETRTRASRASRDDDAPPRAVVVDLGSATVKVGLSGGAAASFRAVVGRPKHEVKALAELALSALKSPRSHGGPPPATYVCPRCGVGGHYAVDCPTKVYVGDDAVGKRGVLALRTPLARGLVVDWEGLELIFAHTFYSEVGVEPGAQPLLLAESPLNPKASRERVAALVFDVFEVPSLYVNAQAVLSLYASGRTTGCVLDVGHDQAHAVPVFRGYAVPHAIEAVDAAGRDVTAHLERLLAAAGARLDGDVVCDVKEKLAYVALDYDAELELAEADVASAYELPDGDVVTVGRARFTCAEMLFDPARFGLRETGLRRRASGGGVHDVIHAAICRCEDRAVVKELCANVVVAGGTTLLPGFPERLATELLRLRKTSTHRVKVKIVAPPDRHRSVWTGGSLLASLEHFPDMCTTRDEYAELGPAAVHRHCERRHSTRAASARDLAEPPAAAPPNL</sequence>
<feature type="compositionally biased region" description="Basic and acidic residues" evidence="8">
    <location>
        <begin position="586"/>
        <end position="616"/>
    </location>
</feature>
<evidence type="ECO:0000256" key="8">
    <source>
        <dbReference type="SAM" id="MobiDB-lite"/>
    </source>
</evidence>
<accession>A0ABR1FV80</accession>
<dbReference type="Proteomes" id="UP001363151">
    <property type="component" value="Unassembled WGS sequence"/>
</dbReference>
<feature type="compositionally biased region" description="Low complexity" evidence="8">
    <location>
        <begin position="1033"/>
        <end position="1043"/>
    </location>
</feature>
<dbReference type="InterPro" id="IPR017441">
    <property type="entry name" value="Protein_kinase_ATP_BS"/>
</dbReference>